<reference evidence="7" key="1">
    <citation type="journal article" date="2014" name="Int. J. Syst. Evol. Microbiol.">
        <title>Complete genome sequence of Corynebacterium casei LMG S-19264T (=DSM 44701T), isolated from a smear-ripened cheese.</title>
        <authorList>
            <consortium name="US DOE Joint Genome Institute (JGI-PGF)"/>
            <person name="Walter F."/>
            <person name="Albersmeier A."/>
            <person name="Kalinowski J."/>
            <person name="Ruckert C."/>
        </authorList>
    </citation>
    <scope>NUCLEOTIDE SEQUENCE</scope>
    <source>
        <strain evidence="7">CGMCC 1.15725</strain>
    </source>
</reference>
<dbReference type="InterPro" id="IPR015421">
    <property type="entry name" value="PyrdxlP-dep_Trfase_major"/>
</dbReference>
<keyword evidence="8" id="KW-1185">Reference proteome</keyword>
<dbReference type="InterPro" id="IPR004839">
    <property type="entry name" value="Aminotransferase_I/II_large"/>
</dbReference>
<name>A0A8J3E3J8_9PROT</name>
<dbReference type="SUPFAM" id="SSF53383">
    <property type="entry name" value="PLP-dependent transferases"/>
    <property type="match status" value="1"/>
</dbReference>
<reference evidence="7" key="2">
    <citation type="submission" date="2020-09" db="EMBL/GenBank/DDBJ databases">
        <authorList>
            <person name="Sun Q."/>
            <person name="Zhou Y."/>
        </authorList>
    </citation>
    <scope>NUCLEOTIDE SEQUENCE</scope>
    <source>
        <strain evidence="7">CGMCC 1.15725</strain>
    </source>
</reference>
<dbReference type="RefSeq" id="WP_189045805.1">
    <property type="nucleotide sequence ID" value="NZ_BMJQ01000005.1"/>
</dbReference>
<evidence type="ECO:0000256" key="3">
    <source>
        <dbReference type="ARBA" id="ARBA00023015"/>
    </source>
</evidence>
<keyword evidence="3" id="KW-0805">Transcription regulation</keyword>
<dbReference type="EMBL" id="BMJQ01000005">
    <property type="protein sequence ID" value="GGF16963.1"/>
    <property type="molecule type" value="Genomic_DNA"/>
</dbReference>
<comment type="caution">
    <text evidence="7">The sequence shown here is derived from an EMBL/GenBank/DDBJ whole genome shotgun (WGS) entry which is preliminary data.</text>
</comment>
<dbReference type="GO" id="GO:0003700">
    <property type="term" value="F:DNA-binding transcription factor activity"/>
    <property type="evidence" value="ECO:0007669"/>
    <property type="project" value="InterPro"/>
</dbReference>
<comment type="similarity">
    <text evidence="1">In the C-terminal section; belongs to the class-I pyridoxal-phosphate-dependent aminotransferase family.</text>
</comment>
<dbReference type="Proteomes" id="UP000646365">
    <property type="component" value="Unassembled WGS sequence"/>
</dbReference>
<dbReference type="CDD" id="cd07377">
    <property type="entry name" value="WHTH_GntR"/>
    <property type="match status" value="1"/>
</dbReference>
<feature type="domain" description="HTH gntR-type" evidence="6">
    <location>
        <begin position="13"/>
        <end position="81"/>
    </location>
</feature>
<dbReference type="PANTHER" id="PTHR46577">
    <property type="entry name" value="HTH-TYPE TRANSCRIPTIONAL REGULATORY PROTEIN GABR"/>
    <property type="match status" value="1"/>
</dbReference>
<accession>A0A8J3E3J8</accession>
<proteinExistence type="inferred from homology"/>
<keyword evidence="4" id="KW-0238">DNA-binding</keyword>
<dbReference type="InterPro" id="IPR036388">
    <property type="entry name" value="WH-like_DNA-bd_sf"/>
</dbReference>
<dbReference type="CDD" id="cd00609">
    <property type="entry name" value="AAT_like"/>
    <property type="match status" value="1"/>
</dbReference>
<organism evidence="7 8">
    <name type="scientific">Aliidongia dinghuensis</name>
    <dbReference type="NCBI Taxonomy" id="1867774"/>
    <lineage>
        <taxon>Bacteria</taxon>
        <taxon>Pseudomonadati</taxon>
        <taxon>Pseudomonadota</taxon>
        <taxon>Alphaproteobacteria</taxon>
        <taxon>Rhodospirillales</taxon>
        <taxon>Dongiaceae</taxon>
        <taxon>Aliidongia</taxon>
    </lineage>
</organism>
<gene>
    <name evidence="7" type="ORF">GCM10011611_23390</name>
</gene>
<dbReference type="InterPro" id="IPR000524">
    <property type="entry name" value="Tscrpt_reg_HTH_GntR"/>
</dbReference>
<dbReference type="Gene3D" id="1.10.10.10">
    <property type="entry name" value="Winged helix-like DNA-binding domain superfamily/Winged helix DNA-binding domain"/>
    <property type="match status" value="1"/>
</dbReference>
<evidence type="ECO:0000313" key="8">
    <source>
        <dbReference type="Proteomes" id="UP000646365"/>
    </source>
</evidence>
<sequence>MTMWQPDLARFTGPRYRAIAEALAHDMREGRLRPGDRLPTHRDLAWHLKVTVGTVTRAYAEAERRGLIAGEVGRGTFIRGAEPPVPTAQPPERGPNPPTLLNLAQNHPMPGEETVLFAETLRAIASGPDLGELLQYQNHTGLPPARAAGAAWLALSGAPAVPERVLVTAGGQHCLSTILGAFANPGDVVATEAMTYPGLKAACQLRQVRLEGIAVDEHGVLPDAFAAACRQWPIRLLYLTPNINNPLGGVLPDDRRRAIVEIARRHDVLIVEDDVYGFLIDRPTPFSALAPERTFLVNSLSKSAAPGLRMGYILAPADRIDRLALAVRSTIWMVPPLMVEIATRWIESGICERLAVTKRREAARRQVLARRILGPDVMGHPNAYHIWLPLEERWRASEFVTEARRLGIAVSGANTFTVGRIAPVNGVRVCLGTVADLGVLEDALNTLGKLRDAEPDPLMSVV</sequence>
<dbReference type="PANTHER" id="PTHR46577:SF1">
    <property type="entry name" value="HTH-TYPE TRANSCRIPTIONAL REGULATORY PROTEIN GABR"/>
    <property type="match status" value="1"/>
</dbReference>
<keyword evidence="2" id="KW-0663">Pyridoxal phosphate</keyword>
<dbReference type="SUPFAM" id="SSF46785">
    <property type="entry name" value="Winged helix' DNA-binding domain"/>
    <property type="match status" value="1"/>
</dbReference>
<dbReference type="GO" id="GO:0003677">
    <property type="term" value="F:DNA binding"/>
    <property type="evidence" value="ECO:0007669"/>
    <property type="project" value="UniProtKB-KW"/>
</dbReference>
<dbReference type="Pfam" id="PF00155">
    <property type="entry name" value="Aminotran_1_2"/>
    <property type="match status" value="1"/>
</dbReference>
<dbReference type="InterPro" id="IPR015424">
    <property type="entry name" value="PyrdxlP-dep_Trfase"/>
</dbReference>
<dbReference type="AlphaFoldDB" id="A0A8J3E3J8"/>
<dbReference type="Gene3D" id="3.40.640.10">
    <property type="entry name" value="Type I PLP-dependent aspartate aminotransferase-like (Major domain)"/>
    <property type="match status" value="1"/>
</dbReference>
<evidence type="ECO:0000259" key="6">
    <source>
        <dbReference type="PROSITE" id="PS50949"/>
    </source>
</evidence>
<dbReference type="SMART" id="SM00345">
    <property type="entry name" value="HTH_GNTR"/>
    <property type="match status" value="1"/>
</dbReference>
<dbReference type="InterPro" id="IPR051446">
    <property type="entry name" value="HTH_trans_reg/aminotransferase"/>
</dbReference>
<keyword evidence="5" id="KW-0804">Transcription</keyword>
<evidence type="ECO:0000256" key="2">
    <source>
        <dbReference type="ARBA" id="ARBA00022898"/>
    </source>
</evidence>
<protein>
    <submittedName>
        <fullName evidence="7">Putative HTH-type transcriptional regulator</fullName>
    </submittedName>
</protein>
<evidence type="ECO:0000256" key="1">
    <source>
        <dbReference type="ARBA" id="ARBA00005384"/>
    </source>
</evidence>
<dbReference type="InterPro" id="IPR036390">
    <property type="entry name" value="WH_DNA-bd_sf"/>
</dbReference>
<dbReference type="GO" id="GO:0030170">
    <property type="term" value="F:pyridoxal phosphate binding"/>
    <property type="evidence" value="ECO:0007669"/>
    <property type="project" value="InterPro"/>
</dbReference>
<dbReference type="Pfam" id="PF00392">
    <property type="entry name" value="GntR"/>
    <property type="match status" value="1"/>
</dbReference>
<evidence type="ECO:0000256" key="4">
    <source>
        <dbReference type="ARBA" id="ARBA00023125"/>
    </source>
</evidence>
<dbReference type="PROSITE" id="PS50949">
    <property type="entry name" value="HTH_GNTR"/>
    <property type="match status" value="1"/>
</dbReference>
<evidence type="ECO:0000313" key="7">
    <source>
        <dbReference type="EMBL" id="GGF16963.1"/>
    </source>
</evidence>
<evidence type="ECO:0000256" key="5">
    <source>
        <dbReference type="ARBA" id="ARBA00023163"/>
    </source>
</evidence>